<proteinExistence type="predicted"/>
<feature type="coiled-coil region" evidence="1">
    <location>
        <begin position="74"/>
        <end position="101"/>
    </location>
</feature>
<dbReference type="Proteomes" id="UP001141552">
    <property type="component" value="Unassembled WGS sequence"/>
</dbReference>
<dbReference type="PANTHER" id="PTHR35689">
    <property type="entry name" value="EARLY ENDOSOME ANTIGEN"/>
    <property type="match status" value="1"/>
</dbReference>
<dbReference type="PANTHER" id="PTHR35689:SF1">
    <property type="entry name" value="EARLY ENDOSOME ANTIGEN"/>
    <property type="match status" value="1"/>
</dbReference>
<dbReference type="AlphaFoldDB" id="A0A9Q0EYF9"/>
<comment type="caution">
    <text evidence="3">The sequence shown here is derived from an EMBL/GenBank/DDBJ whole genome shotgun (WGS) entry which is preliminary data.</text>
</comment>
<reference evidence="3" key="1">
    <citation type="submission" date="2022-02" db="EMBL/GenBank/DDBJ databases">
        <authorList>
            <person name="Henning P.M."/>
            <person name="McCubbin A.G."/>
            <person name="Shore J.S."/>
        </authorList>
    </citation>
    <scope>NUCLEOTIDE SEQUENCE</scope>
    <source>
        <strain evidence="3">F60SS</strain>
        <tissue evidence="3">Leaves</tissue>
    </source>
</reference>
<reference evidence="3" key="2">
    <citation type="journal article" date="2023" name="Plants (Basel)">
        <title>Annotation of the Turnera subulata (Passifloraceae) Draft Genome Reveals the S-Locus Evolved after the Divergence of Turneroideae from Passifloroideae in a Stepwise Manner.</title>
        <authorList>
            <person name="Henning P.M."/>
            <person name="Roalson E.H."/>
            <person name="Mir W."/>
            <person name="McCubbin A.G."/>
            <person name="Shore J.S."/>
        </authorList>
    </citation>
    <scope>NUCLEOTIDE SEQUENCE</scope>
    <source>
        <strain evidence="3">F60SS</strain>
    </source>
</reference>
<evidence type="ECO:0000256" key="1">
    <source>
        <dbReference type="SAM" id="Coils"/>
    </source>
</evidence>
<gene>
    <name evidence="3" type="ORF">Tsubulata_001583</name>
</gene>
<dbReference type="EMBL" id="JAKUCV010007776">
    <property type="protein sequence ID" value="KAJ4822018.1"/>
    <property type="molecule type" value="Genomic_DNA"/>
</dbReference>
<protein>
    <submittedName>
        <fullName evidence="3">Uncharacterized protein</fullName>
    </submittedName>
</protein>
<evidence type="ECO:0000256" key="2">
    <source>
        <dbReference type="SAM" id="MobiDB-lite"/>
    </source>
</evidence>
<name>A0A9Q0EYF9_9ROSI</name>
<dbReference type="OrthoDB" id="1913731at2759"/>
<sequence>MDLPEEVDNYIKETIQDSLGLPVSTHTLQMKLRAAEESLRRLHHQHLLMVERLRHKDHLIDQAKAEASMNAAALKKFVEENQRLAAECANLVNQCNKWERECSLYDDDRERLMEFGNEADERAKDAETRVCELEVELGKVLKELEFYKHQCAHHEVSSAEGISEEENLLESLLASLVSKDELESGHEFLVANSGSVPCQRLLEMWNSGCLRSSSRKVLLLAAKLKTTEQDKEHLRINLTRAEEEVRRLALMFLLLNFRLPWSQQKQFTRLMQVKLLFEENNILDAENTKLLRKHLKEQNRDGSDGKHANSAPCKRNKRKSSPKMSSSLEGNLDFKDVDAVRQPLSPLIHNSPDFRMPKK</sequence>
<feature type="coiled-coil region" evidence="1">
    <location>
        <begin position="224"/>
        <end position="251"/>
    </location>
</feature>
<organism evidence="3 4">
    <name type="scientific">Turnera subulata</name>
    <dbReference type="NCBI Taxonomy" id="218843"/>
    <lineage>
        <taxon>Eukaryota</taxon>
        <taxon>Viridiplantae</taxon>
        <taxon>Streptophyta</taxon>
        <taxon>Embryophyta</taxon>
        <taxon>Tracheophyta</taxon>
        <taxon>Spermatophyta</taxon>
        <taxon>Magnoliopsida</taxon>
        <taxon>eudicotyledons</taxon>
        <taxon>Gunneridae</taxon>
        <taxon>Pentapetalae</taxon>
        <taxon>rosids</taxon>
        <taxon>fabids</taxon>
        <taxon>Malpighiales</taxon>
        <taxon>Passifloraceae</taxon>
        <taxon>Turnera</taxon>
    </lineage>
</organism>
<evidence type="ECO:0000313" key="3">
    <source>
        <dbReference type="EMBL" id="KAJ4822018.1"/>
    </source>
</evidence>
<feature type="compositionally biased region" description="Basic and acidic residues" evidence="2">
    <location>
        <begin position="297"/>
        <end position="307"/>
    </location>
</feature>
<evidence type="ECO:0000313" key="4">
    <source>
        <dbReference type="Proteomes" id="UP001141552"/>
    </source>
</evidence>
<feature type="region of interest" description="Disordered" evidence="2">
    <location>
        <begin position="297"/>
        <end position="334"/>
    </location>
</feature>
<accession>A0A9Q0EYF9</accession>
<keyword evidence="4" id="KW-1185">Reference proteome</keyword>
<keyword evidence="1" id="KW-0175">Coiled coil</keyword>